<proteinExistence type="predicted"/>
<dbReference type="InterPro" id="IPR024232">
    <property type="entry name" value="SpoIIIAH"/>
</dbReference>
<feature type="transmembrane region" description="Helical" evidence="2">
    <location>
        <begin position="7"/>
        <end position="25"/>
    </location>
</feature>
<sequence length="177" mass="19141">MVLKKQTVWLLTMLSLIVVLSVYYITSSPTTNTPTAQSSKTKDQATASSDVKDGLTTSDATSDDALSEYRLAKDDEDRKTAQQYEATMASDDSTAAEVSKAQDGLESLQTMSQTESKLEDEIMAKGYKDAVVSTSGSTVSVYVKAGSLSNKQTNEIMRMVNSELGDVQVTVTREPVK</sequence>
<keyword evidence="2" id="KW-1133">Transmembrane helix</keyword>
<feature type="compositionally biased region" description="Polar residues" evidence="1">
    <location>
        <begin position="29"/>
        <end position="60"/>
    </location>
</feature>
<feature type="region of interest" description="Disordered" evidence="1">
    <location>
        <begin position="29"/>
        <end position="107"/>
    </location>
</feature>
<dbReference type="Proteomes" id="UP000656813">
    <property type="component" value="Unassembled WGS sequence"/>
</dbReference>
<dbReference type="EMBL" id="BMFV01000008">
    <property type="protein sequence ID" value="GGH79546.1"/>
    <property type="molecule type" value="Genomic_DNA"/>
</dbReference>
<organism evidence="3 4">
    <name type="scientific">Pullulanibacillus pueri</name>
    <dbReference type="NCBI Taxonomy" id="1437324"/>
    <lineage>
        <taxon>Bacteria</taxon>
        <taxon>Bacillati</taxon>
        <taxon>Bacillota</taxon>
        <taxon>Bacilli</taxon>
        <taxon>Bacillales</taxon>
        <taxon>Sporolactobacillaceae</taxon>
        <taxon>Pullulanibacillus</taxon>
    </lineage>
</organism>
<name>A0A8J2ZV72_9BACL</name>
<reference evidence="3" key="1">
    <citation type="journal article" date="2014" name="Int. J. Syst. Evol. Microbiol.">
        <title>Complete genome sequence of Corynebacterium casei LMG S-19264T (=DSM 44701T), isolated from a smear-ripened cheese.</title>
        <authorList>
            <consortium name="US DOE Joint Genome Institute (JGI-PGF)"/>
            <person name="Walter F."/>
            <person name="Albersmeier A."/>
            <person name="Kalinowski J."/>
            <person name="Ruckert C."/>
        </authorList>
    </citation>
    <scope>NUCLEOTIDE SEQUENCE</scope>
    <source>
        <strain evidence="3">CGMCC 1.12777</strain>
    </source>
</reference>
<dbReference type="Gene3D" id="1.10.287.4300">
    <property type="entry name" value="Stage III sporulation protein AH-like"/>
    <property type="match status" value="1"/>
</dbReference>
<evidence type="ECO:0000256" key="2">
    <source>
        <dbReference type="SAM" id="Phobius"/>
    </source>
</evidence>
<gene>
    <name evidence="3" type="ORF">GCM10007096_14630</name>
</gene>
<feature type="compositionally biased region" description="Basic and acidic residues" evidence="1">
    <location>
        <begin position="70"/>
        <end position="80"/>
    </location>
</feature>
<protein>
    <submittedName>
        <fullName evidence="3">Stage III sporulation protein AH</fullName>
    </submittedName>
</protein>
<feature type="compositionally biased region" description="Polar residues" evidence="1">
    <location>
        <begin position="81"/>
        <end position="93"/>
    </location>
</feature>
<evidence type="ECO:0000256" key="1">
    <source>
        <dbReference type="SAM" id="MobiDB-lite"/>
    </source>
</evidence>
<dbReference type="InterPro" id="IPR038503">
    <property type="entry name" value="SpoIIIAH_sf"/>
</dbReference>
<accession>A0A8J2ZV72</accession>
<dbReference type="RefSeq" id="WP_188496750.1">
    <property type="nucleotide sequence ID" value="NZ_BMFV01000008.1"/>
</dbReference>
<dbReference type="Pfam" id="PF12685">
    <property type="entry name" value="SpoIIIAH"/>
    <property type="match status" value="1"/>
</dbReference>
<dbReference type="AlphaFoldDB" id="A0A8J2ZV72"/>
<evidence type="ECO:0000313" key="3">
    <source>
        <dbReference type="EMBL" id="GGH79546.1"/>
    </source>
</evidence>
<comment type="caution">
    <text evidence="3">The sequence shown here is derived from an EMBL/GenBank/DDBJ whole genome shotgun (WGS) entry which is preliminary data.</text>
</comment>
<keyword evidence="4" id="KW-1185">Reference proteome</keyword>
<keyword evidence="2" id="KW-0812">Transmembrane</keyword>
<reference evidence="3" key="2">
    <citation type="submission" date="2020-09" db="EMBL/GenBank/DDBJ databases">
        <authorList>
            <person name="Sun Q."/>
            <person name="Zhou Y."/>
        </authorList>
    </citation>
    <scope>NUCLEOTIDE SEQUENCE</scope>
    <source>
        <strain evidence="3">CGMCC 1.12777</strain>
    </source>
</reference>
<evidence type="ECO:0000313" key="4">
    <source>
        <dbReference type="Proteomes" id="UP000656813"/>
    </source>
</evidence>
<keyword evidence="2" id="KW-0472">Membrane</keyword>